<dbReference type="AlphaFoldDB" id="A0A4C1TVN2"/>
<gene>
    <name evidence="1" type="ORF">EVAR_7937_1</name>
</gene>
<proteinExistence type="predicted"/>
<dbReference type="Proteomes" id="UP000299102">
    <property type="component" value="Unassembled WGS sequence"/>
</dbReference>
<keyword evidence="2" id="KW-1185">Reference proteome</keyword>
<evidence type="ECO:0000313" key="2">
    <source>
        <dbReference type="Proteomes" id="UP000299102"/>
    </source>
</evidence>
<name>A0A4C1TVN2_EUMVA</name>
<organism evidence="1 2">
    <name type="scientific">Eumeta variegata</name>
    <name type="common">Bagworm moth</name>
    <name type="synonym">Eumeta japonica</name>
    <dbReference type="NCBI Taxonomy" id="151549"/>
    <lineage>
        <taxon>Eukaryota</taxon>
        <taxon>Metazoa</taxon>
        <taxon>Ecdysozoa</taxon>
        <taxon>Arthropoda</taxon>
        <taxon>Hexapoda</taxon>
        <taxon>Insecta</taxon>
        <taxon>Pterygota</taxon>
        <taxon>Neoptera</taxon>
        <taxon>Endopterygota</taxon>
        <taxon>Lepidoptera</taxon>
        <taxon>Glossata</taxon>
        <taxon>Ditrysia</taxon>
        <taxon>Tineoidea</taxon>
        <taxon>Psychidae</taxon>
        <taxon>Oiketicinae</taxon>
        <taxon>Eumeta</taxon>
    </lineage>
</organism>
<evidence type="ECO:0000313" key="1">
    <source>
        <dbReference type="EMBL" id="GBP17944.1"/>
    </source>
</evidence>
<dbReference type="EMBL" id="BGZK01000091">
    <property type="protein sequence ID" value="GBP17944.1"/>
    <property type="molecule type" value="Genomic_DNA"/>
</dbReference>
<comment type="caution">
    <text evidence="1">The sequence shown here is derived from an EMBL/GenBank/DDBJ whole genome shotgun (WGS) entry which is preliminary data.</text>
</comment>
<reference evidence="1 2" key="1">
    <citation type="journal article" date="2019" name="Commun. Biol.">
        <title>The bagworm genome reveals a unique fibroin gene that provides high tensile strength.</title>
        <authorList>
            <person name="Kono N."/>
            <person name="Nakamura H."/>
            <person name="Ohtoshi R."/>
            <person name="Tomita M."/>
            <person name="Numata K."/>
            <person name="Arakawa K."/>
        </authorList>
    </citation>
    <scope>NUCLEOTIDE SEQUENCE [LARGE SCALE GENOMIC DNA]</scope>
</reference>
<accession>A0A4C1TVN2</accession>
<protein>
    <submittedName>
        <fullName evidence="1">Uncharacterized protein</fullName>
    </submittedName>
</protein>
<sequence length="144" mass="15567">MLQPTRLLYESGSALYVSYRTLIDYTREITASTVVLRTVTPSPSIAYSIPAQEVGTALTTLVELRVSMGGGVTTCPLVTLIRGRFFDSDPTPAARCKNLHKSERAPKLTRASESSRFELEPGAAHASAGRISCTADYDKLGVEL</sequence>